<sequence length="386" mass="44980">MHKSVWFQIHWFLGFIFGALLLIIGVSGAVLSYEKEILQMLNKDTYFVKAKENQVRLNEPEILKIFQDTNPEAKINNIYFSSKENSSIRLNIAKEGERKGVSVYLNPYTAEVLPEIVGKDFFMFFFTLHRWLAFDGDYRTIGKNAVAIGTIVAILLTIGGIIVYWPRVKSNFLKSFTFSFKHKKRAFLSTMHSAVGMWVVPFFLLLCLTGLYWSYDWYRSAMFTVMQVEQVKRVPLTKEQQAEQKALQAQGINYENIEKVVNIFKENVSRDYRNAGLRVIPNKDGIYTISYLYEDAYHYRETNSMEINPLTQEIIKETKYADKKLNEKMMSSMLPLHSGEFFGWFGQLAMFISSALMALFVITGYMLYYDRWKKKKAKAQKLKSQN</sequence>
<feature type="transmembrane region" description="Helical" evidence="1">
    <location>
        <begin position="145"/>
        <end position="165"/>
    </location>
</feature>
<name>A0A1C0B633_9BACT</name>
<evidence type="ECO:0000313" key="3">
    <source>
        <dbReference type="Proteomes" id="UP000093281"/>
    </source>
</evidence>
<dbReference type="PANTHER" id="PTHR34219:SF3">
    <property type="entry name" value="BLL7967 PROTEIN"/>
    <property type="match status" value="1"/>
</dbReference>
<reference evidence="3" key="1">
    <citation type="submission" date="2015-05" db="EMBL/GenBank/DDBJ databases">
        <authorList>
            <person name="Rovetto F."/>
            <person name="Cocolin L."/>
            <person name="Illeghems K."/>
            <person name="Van Nieuwerburgh F."/>
            <person name="Houf K."/>
        </authorList>
    </citation>
    <scope>NUCLEOTIDE SEQUENCE [LARGE SCALE GENOMIC DNA]</scope>
    <source>
        <strain evidence="3">DU22</strain>
    </source>
</reference>
<feature type="transmembrane region" description="Helical" evidence="1">
    <location>
        <begin position="341"/>
        <end position="368"/>
    </location>
</feature>
<dbReference type="Pfam" id="PF03929">
    <property type="entry name" value="PepSY_TM"/>
    <property type="match status" value="1"/>
</dbReference>
<dbReference type="STRING" id="544718.AAX25_01739"/>
<dbReference type="InterPro" id="IPR005625">
    <property type="entry name" value="PepSY-ass_TM"/>
</dbReference>
<keyword evidence="1" id="KW-1133">Transmembrane helix</keyword>
<dbReference type="EMBL" id="LCUJ01000005">
    <property type="protein sequence ID" value="OCL98624.1"/>
    <property type="molecule type" value="Genomic_DNA"/>
</dbReference>
<dbReference type="RefSeq" id="WP_066184782.1">
    <property type="nucleotide sequence ID" value="NZ_LCUJ01000005.1"/>
</dbReference>
<evidence type="ECO:0000256" key="1">
    <source>
        <dbReference type="SAM" id="Phobius"/>
    </source>
</evidence>
<keyword evidence="1" id="KW-0812">Transmembrane</keyword>
<gene>
    <name evidence="2" type="ORF">AAX29_01537</name>
</gene>
<dbReference type="Proteomes" id="UP000093281">
    <property type="component" value="Unassembled WGS sequence"/>
</dbReference>
<organism evidence="2 3">
    <name type="scientific">Aliarcobacter thereius</name>
    <dbReference type="NCBI Taxonomy" id="544718"/>
    <lineage>
        <taxon>Bacteria</taxon>
        <taxon>Pseudomonadati</taxon>
        <taxon>Campylobacterota</taxon>
        <taxon>Epsilonproteobacteria</taxon>
        <taxon>Campylobacterales</taxon>
        <taxon>Arcobacteraceae</taxon>
        <taxon>Aliarcobacter</taxon>
    </lineage>
</organism>
<evidence type="ECO:0008006" key="4">
    <source>
        <dbReference type="Google" id="ProtNLM"/>
    </source>
</evidence>
<dbReference type="PANTHER" id="PTHR34219">
    <property type="entry name" value="IRON-REGULATED INNER MEMBRANE PROTEIN-RELATED"/>
    <property type="match status" value="1"/>
</dbReference>
<dbReference type="PATRIC" id="fig|544718.43.peg.1701"/>
<proteinExistence type="predicted"/>
<dbReference type="OrthoDB" id="9816402at2"/>
<protein>
    <recommendedName>
        <fullName evidence="4">PepSY domain-containing protein</fullName>
    </recommendedName>
</protein>
<evidence type="ECO:0000313" key="2">
    <source>
        <dbReference type="EMBL" id="OCL98624.1"/>
    </source>
</evidence>
<comment type="caution">
    <text evidence="2">The sequence shown here is derived from an EMBL/GenBank/DDBJ whole genome shotgun (WGS) entry which is preliminary data.</text>
</comment>
<feature type="transmembrane region" description="Helical" evidence="1">
    <location>
        <begin position="186"/>
        <end position="213"/>
    </location>
</feature>
<accession>A0A1C0B633</accession>
<dbReference type="AlphaFoldDB" id="A0A1C0B633"/>
<keyword evidence="1" id="KW-0472">Membrane</keyword>
<feature type="transmembrane region" description="Helical" evidence="1">
    <location>
        <begin position="12"/>
        <end position="33"/>
    </location>
</feature>